<keyword evidence="5" id="KW-1185">Reference proteome</keyword>
<dbReference type="InterPro" id="IPR025724">
    <property type="entry name" value="GAG-pre-integrase_dom"/>
</dbReference>
<evidence type="ECO:0000259" key="2">
    <source>
        <dbReference type="Pfam" id="PF07727"/>
    </source>
</evidence>
<comment type="caution">
    <text evidence="4">The sequence shown here is derived from an EMBL/GenBank/DDBJ whole genome shotgun (WGS) entry which is preliminary data.</text>
</comment>
<organism evidence="4 5">
    <name type="scientific">Tanacetum coccineum</name>
    <dbReference type="NCBI Taxonomy" id="301880"/>
    <lineage>
        <taxon>Eukaryota</taxon>
        <taxon>Viridiplantae</taxon>
        <taxon>Streptophyta</taxon>
        <taxon>Embryophyta</taxon>
        <taxon>Tracheophyta</taxon>
        <taxon>Spermatophyta</taxon>
        <taxon>Magnoliopsida</taxon>
        <taxon>eudicotyledons</taxon>
        <taxon>Gunneridae</taxon>
        <taxon>Pentapetalae</taxon>
        <taxon>asterids</taxon>
        <taxon>campanulids</taxon>
        <taxon>Asterales</taxon>
        <taxon>Asteraceae</taxon>
        <taxon>Asteroideae</taxon>
        <taxon>Anthemideae</taxon>
        <taxon>Anthemidinae</taxon>
        <taxon>Tanacetum</taxon>
    </lineage>
</organism>
<dbReference type="EMBL" id="BQNB010018307">
    <property type="protein sequence ID" value="GJT72951.1"/>
    <property type="molecule type" value="Genomic_DNA"/>
</dbReference>
<gene>
    <name evidence="4" type="ORF">Tco_1032237</name>
</gene>
<accession>A0ABQ5GBQ7</accession>
<dbReference type="CDD" id="cd09272">
    <property type="entry name" value="RNase_HI_RT_Ty1"/>
    <property type="match status" value="1"/>
</dbReference>
<dbReference type="InterPro" id="IPR013103">
    <property type="entry name" value="RVT_2"/>
</dbReference>
<proteinExistence type="predicted"/>
<feature type="region of interest" description="Disordered" evidence="1">
    <location>
        <begin position="151"/>
        <end position="181"/>
    </location>
</feature>
<reference evidence="4" key="2">
    <citation type="submission" date="2022-01" db="EMBL/GenBank/DDBJ databases">
        <authorList>
            <person name="Yamashiro T."/>
            <person name="Shiraishi A."/>
            <person name="Satake H."/>
            <person name="Nakayama K."/>
        </authorList>
    </citation>
    <scope>NUCLEOTIDE SEQUENCE</scope>
</reference>
<dbReference type="Proteomes" id="UP001151760">
    <property type="component" value="Unassembled WGS sequence"/>
</dbReference>
<dbReference type="PANTHER" id="PTHR11439">
    <property type="entry name" value="GAG-POL-RELATED RETROTRANSPOSON"/>
    <property type="match status" value="1"/>
</dbReference>
<evidence type="ECO:0000313" key="5">
    <source>
        <dbReference type="Proteomes" id="UP001151760"/>
    </source>
</evidence>
<feature type="domain" description="GAG-pre-integrase" evidence="3">
    <location>
        <begin position="50"/>
        <end position="109"/>
    </location>
</feature>
<dbReference type="Pfam" id="PF13976">
    <property type="entry name" value="gag_pre-integrs"/>
    <property type="match status" value="1"/>
</dbReference>
<name>A0ABQ5GBQ7_9ASTR</name>
<evidence type="ECO:0000256" key="1">
    <source>
        <dbReference type="SAM" id="MobiDB-lite"/>
    </source>
</evidence>
<reference evidence="4" key="1">
    <citation type="journal article" date="2022" name="Int. J. Mol. Sci.">
        <title>Draft Genome of Tanacetum Coccineum: Genomic Comparison of Closely Related Tanacetum-Family Plants.</title>
        <authorList>
            <person name="Yamashiro T."/>
            <person name="Shiraishi A."/>
            <person name="Nakayama K."/>
            <person name="Satake H."/>
        </authorList>
    </citation>
    <scope>NUCLEOTIDE SEQUENCE</scope>
</reference>
<feature type="domain" description="Reverse transcriptase Ty1/copia-type" evidence="2">
    <location>
        <begin position="227"/>
        <end position="274"/>
    </location>
</feature>
<dbReference type="Pfam" id="PF07727">
    <property type="entry name" value="RVT_2"/>
    <property type="match status" value="1"/>
</dbReference>
<feature type="compositionally biased region" description="Basic and acidic residues" evidence="1">
    <location>
        <begin position="160"/>
        <end position="169"/>
    </location>
</feature>
<evidence type="ECO:0000259" key="3">
    <source>
        <dbReference type="Pfam" id="PF13976"/>
    </source>
</evidence>
<dbReference type="PANTHER" id="PTHR11439:SF496">
    <property type="entry name" value="RNA-DIRECTED DNA POLYMERASE"/>
    <property type="match status" value="1"/>
</dbReference>
<sequence length="401" mass="46221">MMKIYTITPPKTCIIKALSVSKDNLFYFNAIHRDGIFEIDMHNHVSIERSIYTCSNKKSKRNLDSTFIWHCRLSHINKKRITKLKHNGILKLIDDELFDVCVSCISGKMARKPFTHAGERANELRRLIHTNNSLISQEASGSTVDFDEIQRQDAQPSENTSEHHLKADHEDIEPQTALSDPEPDKWLEAMNAKMQSIKDNQVWNLVNLPPNYNTVGSKWLFKKKTDIKVIRILMAILAFYDYEIWQMDVKTAFLNGHLYEDVYMVKPERFVNPKHPRRNILKYLQNTKDMFLVYGGDSATELSLTCYTNAGWETDRDDHRSQTGYVFAMNRGAVDWNSSKQSTTAMSSTYAEYIAASEAAMEAIWIRNFIYGLDVILSNDRPMDMYCDTTSAITIADEPEV</sequence>
<protein>
    <submittedName>
        <fullName evidence="4">Retrotransposon protein, putative, ty1-copia subclass</fullName>
    </submittedName>
</protein>
<evidence type="ECO:0000313" key="4">
    <source>
        <dbReference type="EMBL" id="GJT72951.1"/>
    </source>
</evidence>